<accession>A0A0K0FKP2</accession>
<keyword evidence="1" id="KW-1185">Reference proteome</keyword>
<evidence type="ECO:0000313" key="2">
    <source>
        <dbReference type="WBParaSite" id="SVE_0960600.1"/>
    </source>
</evidence>
<organism evidence="1 2">
    <name type="scientific">Strongyloides venezuelensis</name>
    <name type="common">Threadworm</name>
    <dbReference type="NCBI Taxonomy" id="75913"/>
    <lineage>
        <taxon>Eukaryota</taxon>
        <taxon>Metazoa</taxon>
        <taxon>Ecdysozoa</taxon>
        <taxon>Nematoda</taxon>
        <taxon>Chromadorea</taxon>
        <taxon>Rhabditida</taxon>
        <taxon>Tylenchina</taxon>
        <taxon>Panagrolaimomorpha</taxon>
        <taxon>Strongyloidoidea</taxon>
        <taxon>Strongyloididae</taxon>
        <taxon>Strongyloides</taxon>
    </lineage>
</organism>
<name>A0A0K0FKP2_STRVS</name>
<proteinExistence type="predicted"/>
<dbReference type="Proteomes" id="UP000035680">
    <property type="component" value="Unassembled WGS sequence"/>
</dbReference>
<dbReference type="AlphaFoldDB" id="A0A0K0FKP2"/>
<reference evidence="1" key="1">
    <citation type="submission" date="2014-07" db="EMBL/GenBank/DDBJ databases">
        <authorList>
            <person name="Martin A.A"/>
            <person name="De Silva N."/>
        </authorList>
    </citation>
    <scope>NUCLEOTIDE SEQUENCE</scope>
</reference>
<reference evidence="2" key="2">
    <citation type="submission" date="2015-08" db="UniProtKB">
        <authorList>
            <consortium name="WormBaseParasite"/>
        </authorList>
    </citation>
    <scope>IDENTIFICATION</scope>
</reference>
<evidence type="ECO:0000313" key="1">
    <source>
        <dbReference type="Proteomes" id="UP000035680"/>
    </source>
</evidence>
<dbReference type="WBParaSite" id="SVE_0960600.1">
    <property type="protein sequence ID" value="SVE_0960600.1"/>
    <property type="gene ID" value="SVE_0960600"/>
</dbReference>
<sequence>MISTKQPPSYVRYLVFCSHKNICLRAIQEIKQAFSDVVNRNRIVVQGIYQRNLREFNGKFEQFLDDTWKN</sequence>
<protein>
    <submittedName>
        <fullName evidence="2">Uncharacterized protein</fullName>
    </submittedName>
</protein>